<evidence type="ECO:0000313" key="1">
    <source>
        <dbReference type="Proteomes" id="UP000887577"/>
    </source>
</evidence>
<dbReference type="Proteomes" id="UP000887577">
    <property type="component" value="Unplaced"/>
</dbReference>
<sequence>MANLKPVYKFEEISLEEEEQSIGCKCCAICGKATDERAFKNLMIMDFSICFETDEPSCDHSIKSLAFPCFKKGRWKTMVKSRLCQNCKKEFLEANDKTFEKYQKYQKKSQKLSNKRKIDATIESNKEQPQIASSSTKKTFYEKELEFYHDDAIIDNHIIQNDITDVNFPKKMLTENETERNQEDMNYSMDFINYSIPNEQTTFPSTSTSTCNFYPTQSYETVPIAMSQNLINFTDNFNNPDNISQSFYQNVHQQSDTHFQQPQHQCQYFMPTPMPIPPSETNTLQNSYIENIVLLDNQGNYVTTLQNNGDIFPESTGYDPRILNPENY</sequence>
<organism evidence="1 2">
    <name type="scientific">Panagrolaimus superbus</name>
    <dbReference type="NCBI Taxonomy" id="310955"/>
    <lineage>
        <taxon>Eukaryota</taxon>
        <taxon>Metazoa</taxon>
        <taxon>Ecdysozoa</taxon>
        <taxon>Nematoda</taxon>
        <taxon>Chromadorea</taxon>
        <taxon>Rhabditida</taxon>
        <taxon>Tylenchina</taxon>
        <taxon>Panagrolaimomorpha</taxon>
        <taxon>Panagrolaimoidea</taxon>
        <taxon>Panagrolaimidae</taxon>
        <taxon>Panagrolaimus</taxon>
    </lineage>
</organism>
<dbReference type="AlphaFoldDB" id="A0A914Z829"/>
<dbReference type="WBParaSite" id="PSU_v2.g8486.t1">
    <property type="protein sequence ID" value="PSU_v2.g8486.t1"/>
    <property type="gene ID" value="PSU_v2.g8486"/>
</dbReference>
<accession>A0A914Z829</accession>
<proteinExistence type="predicted"/>
<evidence type="ECO:0000313" key="2">
    <source>
        <dbReference type="WBParaSite" id="PSU_v2.g8486.t1"/>
    </source>
</evidence>
<name>A0A914Z829_9BILA</name>
<keyword evidence="1" id="KW-1185">Reference proteome</keyword>
<protein>
    <submittedName>
        <fullName evidence="2">Uncharacterized protein</fullName>
    </submittedName>
</protein>
<reference evidence="2" key="1">
    <citation type="submission" date="2022-11" db="UniProtKB">
        <authorList>
            <consortium name="WormBaseParasite"/>
        </authorList>
    </citation>
    <scope>IDENTIFICATION</scope>
</reference>